<keyword evidence="4 5" id="KW-0472">Membrane</keyword>
<comment type="caution">
    <text evidence="7">The sequence shown here is derived from an EMBL/GenBank/DDBJ whole genome shotgun (WGS) entry which is preliminary data.</text>
</comment>
<dbReference type="SUPFAM" id="SSF103473">
    <property type="entry name" value="MFS general substrate transporter"/>
    <property type="match status" value="1"/>
</dbReference>
<proteinExistence type="predicted"/>
<evidence type="ECO:0000313" key="8">
    <source>
        <dbReference type="Proteomes" id="UP000598174"/>
    </source>
</evidence>
<accession>A0A919J5R8</accession>
<evidence type="ECO:0000256" key="1">
    <source>
        <dbReference type="ARBA" id="ARBA00004651"/>
    </source>
</evidence>
<sequence length="57" mass="5607">MGVYSFTQAGGAAAGFVAGGILVDAVGWPAIFLINVPIGAAAQLAGRRPLPREAAPA</sequence>
<keyword evidence="8" id="KW-1185">Reference proteome</keyword>
<keyword evidence="2 5" id="KW-0812">Transmembrane</keyword>
<dbReference type="GO" id="GO:0005886">
    <property type="term" value="C:plasma membrane"/>
    <property type="evidence" value="ECO:0007669"/>
    <property type="project" value="UniProtKB-SubCell"/>
</dbReference>
<feature type="domain" description="Major facilitator superfamily (MFS) profile" evidence="6">
    <location>
        <begin position="1"/>
        <end position="57"/>
    </location>
</feature>
<dbReference type="EMBL" id="BOMM01000055">
    <property type="protein sequence ID" value="GIE14390.1"/>
    <property type="molecule type" value="Genomic_DNA"/>
</dbReference>
<dbReference type="GO" id="GO:0022857">
    <property type="term" value="F:transmembrane transporter activity"/>
    <property type="evidence" value="ECO:0007669"/>
    <property type="project" value="InterPro"/>
</dbReference>
<feature type="transmembrane region" description="Helical" evidence="5">
    <location>
        <begin position="12"/>
        <end position="38"/>
    </location>
</feature>
<reference evidence="7" key="1">
    <citation type="submission" date="2021-01" db="EMBL/GenBank/DDBJ databases">
        <title>Whole genome shotgun sequence of Actinoplanes ferrugineus NBRC 15555.</title>
        <authorList>
            <person name="Komaki H."/>
            <person name="Tamura T."/>
        </authorList>
    </citation>
    <scope>NUCLEOTIDE SEQUENCE</scope>
    <source>
        <strain evidence="7">NBRC 15555</strain>
    </source>
</reference>
<protein>
    <recommendedName>
        <fullName evidence="6">Major facilitator superfamily (MFS) profile domain-containing protein</fullName>
    </recommendedName>
</protein>
<evidence type="ECO:0000256" key="3">
    <source>
        <dbReference type="ARBA" id="ARBA00022989"/>
    </source>
</evidence>
<evidence type="ECO:0000259" key="6">
    <source>
        <dbReference type="PROSITE" id="PS50850"/>
    </source>
</evidence>
<dbReference type="InterPro" id="IPR036259">
    <property type="entry name" value="MFS_trans_sf"/>
</dbReference>
<gene>
    <name evidence="7" type="ORF">Afe05nite_62300</name>
</gene>
<dbReference type="Gene3D" id="1.20.1250.20">
    <property type="entry name" value="MFS general substrate transporter like domains"/>
    <property type="match status" value="1"/>
</dbReference>
<evidence type="ECO:0000256" key="2">
    <source>
        <dbReference type="ARBA" id="ARBA00022692"/>
    </source>
</evidence>
<dbReference type="Proteomes" id="UP000598174">
    <property type="component" value="Unassembled WGS sequence"/>
</dbReference>
<evidence type="ECO:0000256" key="5">
    <source>
        <dbReference type="SAM" id="Phobius"/>
    </source>
</evidence>
<name>A0A919J5R8_9ACTN</name>
<comment type="subcellular location">
    <subcellularLocation>
        <location evidence="1">Cell membrane</location>
        <topology evidence="1">Multi-pass membrane protein</topology>
    </subcellularLocation>
</comment>
<evidence type="ECO:0000313" key="7">
    <source>
        <dbReference type="EMBL" id="GIE14390.1"/>
    </source>
</evidence>
<dbReference type="AlphaFoldDB" id="A0A919J5R8"/>
<dbReference type="PROSITE" id="PS50850">
    <property type="entry name" value="MFS"/>
    <property type="match status" value="1"/>
</dbReference>
<evidence type="ECO:0000256" key="4">
    <source>
        <dbReference type="ARBA" id="ARBA00023136"/>
    </source>
</evidence>
<dbReference type="InterPro" id="IPR020846">
    <property type="entry name" value="MFS_dom"/>
</dbReference>
<keyword evidence="3 5" id="KW-1133">Transmembrane helix</keyword>
<organism evidence="7 8">
    <name type="scientific">Paractinoplanes ferrugineus</name>
    <dbReference type="NCBI Taxonomy" id="113564"/>
    <lineage>
        <taxon>Bacteria</taxon>
        <taxon>Bacillati</taxon>
        <taxon>Actinomycetota</taxon>
        <taxon>Actinomycetes</taxon>
        <taxon>Micromonosporales</taxon>
        <taxon>Micromonosporaceae</taxon>
        <taxon>Paractinoplanes</taxon>
    </lineage>
</organism>